<dbReference type="KEGG" id="lgi:LOTGIDRAFT_164030"/>
<name>V4BNK9_LOTGI</name>
<dbReference type="CTD" id="20239602"/>
<dbReference type="RefSeq" id="XP_009058774.1">
    <property type="nucleotide sequence ID" value="XM_009060526.1"/>
</dbReference>
<dbReference type="HOGENOM" id="CLU_1476778_0_0_1"/>
<dbReference type="EMBL" id="KB202408">
    <property type="protein sequence ID" value="ESO90449.1"/>
    <property type="molecule type" value="Genomic_DNA"/>
</dbReference>
<evidence type="ECO:0000313" key="3">
    <source>
        <dbReference type="Proteomes" id="UP000030746"/>
    </source>
</evidence>
<feature type="chain" id="PRO_5004717146" evidence="1">
    <location>
        <begin position="26"/>
        <end position="183"/>
    </location>
</feature>
<dbReference type="AlphaFoldDB" id="V4BNK9"/>
<dbReference type="GeneID" id="20239602"/>
<feature type="signal peptide" evidence="1">
    <location>
        <begin position="1"/>
        <end position="25"/>
    </location>
</feature>
<accession>V4BNK9</accession>
<reference evidence="2 3" key="1">
    <citation type="journal article" date="2013" name="Nature">
        <title>Insights into bilaterian evolution from three spiralian genomes.</title>
        <authorList>
            <person name="Simakov O."/>
            <person name="Marletaz F."/>
            <person name="Cho S.J."/>
            <person name="Edsinger-Gonzales E."/>
            <person name="Havlak P."/>
            <person name="Hellsten U."/>
            <person name="Kuo D.H."/>
            <person name="Larsson T."/>
            <person name="Lv J."/>
            <person name="Arendt D."/>
            <person name="Savage R."/>
            <person name="Osoegawa K."/>
            <person name="de Jong P."/>
            <person name="Grimwood J."/>
            <person name="Chapman J.A."/>
            <person name="Shapiro H."/>
            <person name="Aerts A."/>
            <person name="Otillar R.P."/>
            <person name="Terry A.Y."/>
            <person name="Boore J.L."/>
            <person name="Grigoriev I.V."/>
            <person name="Lindberg D.R."/>
            <person name="Seaver E.C."/>
            <person name="Weisblat D.A."/>
            <person name="Putnam N.H."/>
            <person name="Rokhsar D.S."/>
        </authorList>
    </citation>
    <scope>NUCLEOTIDE SEQUENCE [LARGE SCALE GENOMIC DNA]</scope>
</reference>
<evidence type="ECO:0000256" key="1">
    <source>
        <dbReference type="SAM" id="SignalP"/>
    </source>
</evidence>
<proteinExistence type="predicted"/>
<gene>
    <name evidence="2" type="ORF">LOTGIDRAFT_164030</name>
</gene>
<sequence>MDISLNLSDPFRIVVCLFLILIVAGDIEQNPGPTNGGLSPYVVTTTRATRGNDKSPQDIDIGKSLQNITQTLSDMNDKFEKCRDELSEIRGVFFTPTLCWTQAVDSLSQQARKASGMVISFVNRMIVPILCYGAAVWGYGRKDAIEKCQLRFLKAILHNMLKCVIIVIGRDVQYDSVFGGLNK</sequence>
<organism evidence="2 3">
    <name type="scientific">Lottia gigantea</name>
    <name type="common">Giant owl limpet</name>
    <dbReference type="NCBI Taxonomy" id="225164"/>
    <lineage>
        <taxon>Eukaryota</taxon>
        <taxon>Metazoa</taxon>
        <taxon>Spiralia</taxon>
        <taxon>Lophotrochozoa</taxon>
        <taxon>Mollusca</taxon>
        <taxon>Gastropoda</taxon>
        <taxon>Patellogastropoda</taxon>
        <taxon>Lottioidea</taxon>
        <taxon>Lottiidae</taxon>
        <taxon>Lottia</taxon>
    </lineage>
</organism>
<evidence type="ECO:0000313" key="2">
    <source>
        <dbReference type="EMBL" id="ESO90449.1"/>
    </source>
</evidence>
<keyword evidence="3" id="KW-1185">Reference proteome</keyword>
<protein>
    <submittedName>
        <fullName evidence="2">Uncharacterized protein</fullName>
    </submittedName>
</protein>
<keyword evidence="1" id="KW-0732">Signal</keyword>
<dbReference type="Proteomes" id="UP000030746">
    <property type="component" value="Unassembled WGS sequence"/>
</dbReference>